<evidence type="ECO:0000313" key="18">
    <source>
        <dbReference type="Proteomes" id="UP000261210"/>
    </source>
</evidence>
<feature type="domain" description="Core-binding (CB)" evidence="7">
    <location>
        <begin position="110"/>
        <end position="185"/>
    </location>
</feature>
<dbReference type="InterPro" id="IPR050090">
    <property type="entry name" value="Tyrosine_recombinase_XerCD"/>
</dbReference>
<dbReference type="Gene3D" id="1.10.443.10">
    <property type="entry name" value="Intergrase catalytic core"/>
    <property type="match status" value="1"/>
</dbReference>
<evidence type="ECO:0000256" key="5">
    <source>
        <dbReference type="PROSITE-ProRule" id="PRU01248"/>
    </source>
</evidence>
<dbReference type="Proteomes" id="UP001198461">
    <property type="component" value="Unassembled WGS sequence"/>
</dbReference>
<evidence type="ECO:0000313" key="20">
    <source>
        <dbReference type="Proteomes" id="UP000435059"/>
    </source>
</evidence>
<comment type="similarity">
    <text evidence="1">Belongs to the 'phage' integrase family.</text>
</comment>
<dbReference type="InterPro" id="IPR011010">
    <property type="entry name" value="DNA_brk_join_enz"/>
</dbReference>
<dbReference type="PROSITE" id="PS51898">
    <property type="entry name" value="TYR_RECOMBINASE"/>
    <property type="match status" value="1"/>
</dbReference>
<evidence type="ECO:0000313" key="16">
    <source>
        <dbReference type="Proteomes" id="UP000183040"/>
    </source>
</evidence>
<dbReference type="GO" id="GO:0003677">
    <property type="term" value="F:DNA binding"/>
    <property type="evidence" value="ECO:0007669"/>
    <property type="project" value="UniProtKB-UniRule"/>
</dbReference>
<protein>
    <submittedName>
        <fullName evidence="8">Site-specific integrase</fullName>
    </submittedName>
    <submittedName>
        <fullName evidence="14">Site-specific recombinase XerD</fullName>
    </submittedName>
</protein>
<dbReference type="EMBL" id="JAIWYE010000024">
    <property type="protein sequence ID" value="MCA4704515.1"/>
    <property type="molecule type" value="Genomic_DNA"/>
</dbReference>
<dbReference type="Pfam" id="PF00589">
    <property type="entry name" value="Phage_integrase"/>
    <property type="match status" value="1"/>
</dbReference>
<evidence type="ECO:0000256" key="2">
    <source>
        <dbReference type="ARBA" id="ARBA00022908"/>
    </source>
</evidence>
<dbReference type="GO" id="GO:0006310">
    <property type="term" value="P:DNA recombination"/>
    <property type="evidence" value="ECO:0007669"/>
    <property type="project" value="UniProtKB-KW"/>
</dbReference>
<evidence type="ECO:0000313" key="15">
    <source>
        <dbReference type="EMBL" id="SFN12423.1"/>
    </source>
</evidence>
<accession>A0A1H4G0T5</accession>
<evidence type="ECO:0000313" key="17">
    <source>
        <dbReference type="Proteomes" id="UP000183766"/>
    </source>
</evidence>
<dbReference type="Proteomes" id="UP000183040">
    <property type="component" value="Unassembled WGS sequence"/>
</dbReference>
<dbReference type="Pfam" id="PF13102">
    <property type="entry name" value="Phage_int_SAM_5"/>
    <property type="match status" value="1"/>
</dbReference>
<proteinExistence type="inferred from homology"/>
<dbReference type="PROSITE" id="PS51900">
    <property type="entry name" value="CB"/>
    <property type="match status" value="1"/>
</dbReference>
<evidence type="ECO:0000313" key="21">
    <source>
        <dbReference type="Proteomes" id="UP000471447"/>
    </source>
</evidence>
<dbReference type="EMBL" id="WDCG01000028">
    <property type="protein sequence ID" value="KAB6419828.1"/>
    <property type="molecule type" value="Genomic_DNA"/>
</dbReference>
<dbReference type="InterPro" id="IPR044068">
    <property type="entry name" value="CB"/>
</dbReference>
<name>A0A1H4G0T5_9BACE</name>
<dbReference type="GO" id="GO:0015074">
    <property type="term" value="P:DNA integration"/>
    <property type="evidence" value="ECO:0007669"/>
    <property type="project" value="UniProtKB-KW"/>
</dbReference>
<dbReference type="EMBL" id="FNRP01000024">
    <property type="protein sequence ID" value="SEB02680.1"/>
    <property type="molecule type" value="Genomic_DNA"/>
</dbReference>
<reference evidence="10" key="5">
    <citation type="submission" date="2023-08" db="EMBL/GenBank/DDBJ databases">
        <title>Mucin Metabolism Genes Underlie the Key Renovations of Bacteroides xylanisolvens Genomes in Captive Great Apes.</title>
        <authorList>
            <person name="Nishida A.H."/>
        </authorList>
    </citation>
    <scope>NUCLEOTIDE SEQUENCE</scope>
    <source>
        <strain evidence="11">P13.H9</strain>
        <strain evidence="10">P19.10B</strain>
    </source>
</reference>
<feature type="domain" description="Tyr recombinase" evidence="6">
    <location>
        <begin position="206"/>
        <end position="388"/>
    </location>
</feature>
<dbReference type="RefSeq" id="WP_004315331.1">
    <property type="nucleotide sequence ID" value="NZ_CABKPA010000036.1"/>
</dbReference>
<dbReference type="AlphaFoldDB" id="A0A1H4G0T5"/>
<reference evidence="17" key="2">
    <citation type="submission" date="2016-10" db="EMBL/GenBank/DDBJ databases">
        <authorList>
            <person name="Varghese N."/>
            <person name="Submissions S."/>
        </authorList>
    </citation>
    <scope>NUCLEOTIDE SEQUENCE [LARGE SCALE GENOMIC DNA]</scope>
    <source>
        <strain evidence="17">NLAE-zl-C202</strain>
    </source>
</reference>
<dbReference type="PANTHER" id="PTHR30349:SF64">
    <property type="entry name" value="PROPHAGE INTEGRASE INTD-RELATED"/>
    <property type="match status" value="1"/>
</dbReference>
<evidence type="ECO:0000256" key="3">
    <source>
        <dbReference type="ARBA" id="ARBA00023125"/>
    </source>
</evidence>
<dbReference type="InterPro" id="IPR010998">
    <property type="entry name" value="Integrase_recombinase_N"/>
</dbReference>
<dbReference type="Proteomes" id="UP000435059">
    <property type="component" value="Unassembled WGS sequence"/>
</dbReference>
<dbReference type="Proteomes" id="UP000261210">
    <property type="component" value="Unassembled WGS sequence"/>
</dbReference>
<evidence type="ECO:0000256" key="4">
    <source>
        <dbReference type="ARBA" id="ARBA00023172"/>
    </source>
</evidence>
<evidence type="ECO:0000313" key="11">
    <source>
        <dbReference type="EMBL" id="MCA4704515.1"/>
    </source>
</evidence>
<keyword evidence="20" id="KW-1185">Reference proteome</keyword>
<dbReference type="CDD" id="cd01185">
    <property type="entry name" value="INTN1_C_like"/>
    <property type="match status" value="1"/>
</dbReference>
<evidence type="ECO:0000313" key="10">
    <source>
        <dbReference type="EMBL" id="MCA4524071.1"/>
    </source>
</evidence>
<dbReference type="Proteomes" id="UP000283369">
    <property type="component" value="Unassembled WGS sequence"/>
</dbReference>
<organism evidence="14 16">
    <name type="scientific">Bacteroides xylanisolvens</name>
    <dbReference type="NCBI Taxonomy" id="371601"/>
    <lineage>
        <taxon>Bacteria</taxon>
        <taxon>Pseudomonadati</taxon>
        <taxon>Bacteroidota</taxon>
        <taxon>Bacteroidia</taxon>
        <taxon>Bacteroidales</taxon>
        <taxon>Bacteroidaceae</taxon>
        <taxon>Bacteroides</taxon>
    </lineage>
</organism>
<dbReference type="Proteomes" id="UP000471447">
    <property type="component" value="Unassembled WGS sequence"/>
</dbReference>
<dbReference type="Gene3D" id="1.10.150.130">
    <property type="match status" value="1"/>
</dbReference>
<dbReference type="EMBL" id="FOUM01000021">
    <property type="protein sequence ID" value="SFN12423.1"/>
    <property type="molecule type" value="Genomic_DNA"/>
</dbReference>
<dbReference type="SUPFAM" id="SSF56349">
    <property type="entry name" value="DNA breaking-rejoining enzymes"/>
    <property type="match status" value="1"/>
</dbReference>
<dbReference type="InterPro" id="IPR013762">
    <property type="entry name" value="Integrase-like_cat_sf"/>
</dbReference>
<dbReference type="Proteomes" id="UP001197958">
    <property type="component" value="Unassembled WGS sequence"/>
</dbReference>
<reference evidence="20 21" key="4">
    <citation type="journal article" date="2019" name="Nat. Med.">
        <title>A library of human gut bacterial isolates paired with longitudinal multiomics data enables mechanistic microbiome research.</title>
        <authorList>
            <person name="Poyet M."/>
            <person name="Groussin M."/>
            <person name="Gibbons S.M."/>
            <person name="Avila-Pacheco J."/>
            <person name="Jiang X."/>
            <person name="Kearney S.M."/>
            <person name="Perrotta A.R."/>
            <person name="Berdy B."/>
            <person name="Zhao S."/>
            <person name="Lieberman T.D."/>
            <person name="Swanson P.K."/>
            <person name="Smith M."/>
            <person name="Roesemann S."/>
            <person name="Alexander J.E."/>
            <person name="Rich S.A."/>
            <person name="Livny J."/>
            <person name="Vlamakis H."/>
            <person name="Clish C."/>
            <person name="Bullock K."/>
            <person name="Deik A."/>
            <person name="Scott J."/>
            <person name="Pierce K.A."/>
            <person name="Xavier R.J."/>
            <person name="Alm E.J."/>
        </authorList>
    </citation>
    <scope>NUCLEOTIDE SEQUENCE [LARGE SCALE GENOMIC DNA]</scope>
    <source>
        <strain evidence="9 21">BIOML-A7</strain>
        <strain evidence="8 20">BIOML-A74</strain>
    </source>
</reference>
<dbReference type="PANTHER" id="PTHR30349">
    <property type="entry name" value="PHAGE INTEGRASE-RELATED"/>
    <property type="match status" value="1"/>
</dbReference>
<reference evidence="18 19" key="3">
    <citation type="submission" date="2018-08" db="EMBL/GenBank/DDBJ databases">
        <title>A genome reference for cultivated species of the human gut microbiota.</title>
        <authorList>
            <person name="Zou Y."/>
            <person name="Xue W."/>
            <person name="Luo G."/>
        </authorList>
    </citation>
    <scope>NUCLEOTIDE SEQUENCE [LARGE SCALE GENOMIC DNA]</scope>
    <source>
        <strain evidence="13 19">AF14-7</strain>
        <strain evidence="12 18">TF10-34</strain>
    </source>
</reference>
<keyword evidence="3 5" id="KW-0238">DNA-binding</keyword>
<keyword evidence="2" id="KW-0229">DNA integration</keyword>
<keyword evidence="4" id="KW-0233">DNA recombination</keyword>
<dbReference type="EMBL" id="QSQU01000004">
    <property type="protein sequence ID" value="RGK66534.1"/>
    <property type="molecule type" value="Genomic_DNA"/>
</dbReference>
<evidence type="ECO:0000313" key="8">
    <source>
        <dbReference type="EMBL" id="KAB6087356.1"/>
    </source>
</evidence>
<evidence type="ECO:0000313" key="19">
    <source>
        <dbReference type="Proteomes" id="UP000283369"/>
    </source>
</evidence>
<dbReference type="Proteomes" id="UP000183766">
    <property type="component" value="Unassembled WGS sequence"/>
</dbReference>
<evidence type="ECO:0000259" key="7">
    <source>
        <dbReference type="PROSITE" id="PS51900"/>
    </source>
</evidence>
<evidence type="ECO:0000256" key="1">
    <source>
        <dbReference type="ARBA" id="ARBA00008857"/>
    </source>
</evidence>
<gene>
    <name evidence="13" type="ORF">DWW25_11355</name>
    <name evidence="12" type="ORF">DXD03_04570</name>
    <name evidence="8" type="ORF">GA574_13510</name>
    <name evidence="9" type="ORF">GAZ26_20140</name>
    <name evidence="11" type="ORF">LD004_12935</name>
    <name evidence="10" type="ORF">LDZ35_12730</name>
    <name evidence="14" type="ORF">SAMN04487924_1244</name>
    <name evidence="15" type="ORF">SAMN05216250_1214</name>
</gene>
<dbReference type="EMBL" id="WDES01000021">
    <property type="protein sequence ID" value="KAB6087356.1"/>
    <property type="molecule type" value="Genomic_DNA"/>
</dbReference>
<evidence type="ECO:0000313" key="13">
    <source>
        <dbReference type="EMBL" id="RGV14465.1"/>
    </source>
</evidence>
<evidence type="ECO:0000313" key="14">
    <source>
        <dbReference type="EMBL" id="SEB02680.1"/>
    </source>
</evidence>
<reference evidence="14 16" key="1">
    <citation type="submission" date="2016-10" db="EMBL/GenBank/DDBJ databases">
        <authorList>
            <person name="de Groot N.N."/>
        </authorList>
    </citation>
    <scope>NUCLEOTIDE SEQUENCE [LARGE SCALE GENOMIC DNA]</scope>
    <source>
        <strain evidence="15">NLAE-zl-C202</strain>
        <strain evidence="14 16">NLAE-zl-G339</strain>
    </source>
</reference>
<sequence>MITIKVKFRESTIKKKKGTIYYLLTRNKEYREITTPYKIHSHEWNDKRSLIAISNAEYQRRYELQLIENSIIRDIRHLQHILTSENNIDTIIKLFKKIQGESLLSVFSKSVTNDLYIKNQPRTAKSYIASVKSFLRFRNGVDISFEELTPKLISDYERYLKEQQICNNTISFYMRNLRAIYNRAVEESYTEQKHPFKKVFVGNDKTIKRAIDEDVISRLKTLDLSSKPRLAFSRDMFMFSFYARGMAFIDLAYLTKENIQGEYIIYRRHKTGQELSIKLEICLKTIIDRYSHYSNGTFLFPVLSESTQNYDSALRLHNIHLKKISGFMGLPKPLTSYVARHSWATLAKKKGISTQIISESMGHNSEKTTRIYLSSLDRSVIDDANAKLISGI</sequence>
<dbReference type="EMBL" id="QRYV01000024">
    <property type="protein sequence ID" value="RGV14465.1"/>
    <property type="molecule type" value="Genomic_DNA"/>
</dbReference>
<evidence type="ECO:0000259" key="6">
    <source>
        <dbReference type="PROSITE" id="PS51898"/>
    </source>
</evidence>
<evidence type="ECO:0000313" key="12">
    <source>
        <dbReference type="EMBL" id="RGK66534.1"/>
    </source>
</evidence>
<dbReference type="InterPro" id="IPR002104">
    <property type="entry name" value="Integrase_catalytic"/>
</dbReference>
<dbReference type="EMBL" id="JAIWWW010000028">
    <property type="protein sequence ID" value="MCA4524071.1"/>
    <property type="molecule type" value="Genomic_DNA"/>
</dbReference>
<evidence type="ECO:0000313" key="9">
    <source>
        <dbReference type="EMBL" id="KAB6419828.1"/>
    </source>
</evidence>
<dbReference type="InterPro" id="IPR025269">
    <property type="entry name" value="SAM-like_dom"/>
</dbReference>